<proteinExistence type="predicted"/>
<evidence type="ECO:0008006" key="3">
    <source>
        <dbReference type="Google" id="ProtNLM"/>
    </source>
</evidence>
<dbReference type="AlphaFoldDB" id="A0A2U8FCN5"/>
<dbReference type="OrthoDB" id="5365913at2"/>
<dbReference type="RefSeq" id="WP_108910837.1">
    <property type="nucleotide sequence ID" value="NZ_CP021886.1"/>
</dbReference>
<name>A0A2U8FCN5_9HELI</name>
<evidence type="ECO:0000313" key="1">
    <source>
        <dbReference type="EMBL" id="AWI33979.1"/>
    </source>
</evidence>
<dbReference type="EMBL" id="CP021886">
    <property type="protein sequence ID" value="AWI33979.1"/>
    <property type="molecule type" value="Genomic_DNA"/>
</dbReference>
<accession>A0A2U8FCN5</accession>
<reference evidence="1 2" key="1">
    <citation type="submission" date="2017-06" db="EMBL/GenBank/DDBJ databases">
        <title>Complete genome of Helicobacter apodemus.</title>
        <authorList>
            <person name="Cho S."/>
        </authorList>
    </citation>
    <scope>NUCLEOTIDE SEQUENCE [LARGE SCALE GENOMIC DNA]</scope>
    <source>
        <strain evidence="2">SNUVETPUB-15-01</strain>
    </source>
</reference>
<dbReference type="Proteomes" id="UP000244890">
    <property type="component" value="Chromosome"/>
</dbReference>
<evidence type="ECO:0000313" key="2">
    <source>
        <dbReference type="Proteomes" id="UP000244890"/>
    </source>
</evidence>
<organism evidence="1 2">
    <name type="scientific">Helicobacter apodemus</name>
    <dbReference type="NCBI Taxonomy" id="135569"/>
    <lineage>
        <taxon>Bacteria</taxon>
        <taxon>Pseudomonadati</taxon>
        <taxon>Campylobacterota</taxon>
        <taxon>Epsilonproteobacteria</taxon>
        <taxon>Campylobacterales</taxon>
        <taxon>Helicobacteraceae</taxon>
        <taxon>Helicobacter</taxon>
    </lineage>
</organism>
<sequence>MNAAVWIDKTFNDIFTASVEAGIKKYVKNDFKTGVKVNRQAFDSSSKFLNTMDYVNAGLVLNLNDDTTYGLYYQGVGGKDNFSHTALWKVSYLW</sequence>
<protein>
    <recommendedName>
        <fullName evidence="3">Autotransporter outer membrane beta-barrel domain-containing protein</fullName>
    </recommendedName>
</protein>
<gene>
    <name evidence="1" type="ORF">CDV25_03755</name>
</gene>
<dbReference type="KEGG" id="had:CDV25_03755"/>